<evidence type="ECO:0000313" key="14">
    <source>
        <dbReference type="Proteomes" id="UP000827092"/>
    </source>
</evidence>
<evidence type="ECO:0000256" key="10">
    <source>
        <dbReference type="ARBA" id="ARBA00023043"/>
    </source>
</evidence>
<feature type="repeat" description="ANK" evidence="12">
    <location>
        <begin position="353"/>
        <end position="386"/>
    </location>
</feature>
<keyword evidence="11" id="KW-1053">Target membrane</keyword>
<evidence type="ECO:0000256" key="2">
    <source>
        <dbReference type="ARBA" id="ARBA00004613"/>
    </source>
</evidence>
<evidence type="ECO:0000256" key="5">
    <source>
        <dbReference type="ARBA" id="ARBA00022537"/>
    </source>
</evidence>
<dbReference type="Pfam" id="PF12796">
    <property type="entry name" value="Ank_2"/>
    <property type="match status" value="4"/>
</dbReference>
<dbReference type="GO" id="GO:0044218">
    <property type="term" value="C:other organism cell membrane"/>
    <property type="evidence" value="ECO:0007669"/>
    <property type="project" value="UniProtKB-KW"/>
</dbReference>
<keyword evidence="5" id="KW-1052">Target cell membrane</keyword>
<dbReference type="PROSITE" id="PS50297">
    <property type="entry name" value="ANK_REP_REGION"/>
    <property type="match status" value="5"/>
</dbReference>
<keyword evidence="14" id="KW-1185">Reference proteome</keyword>
<dbReference type="GO" id="GO:0044231">
    <property type="term" value="C:host cell presynaptic membrane"/>
    <property type="evidence" value="ECO:0007669"/>
    <property type="project" value="UniProtKB-KW"/>
</dbReference>
<feature type="repeat" description="ANK" evidence="12">
    <location>
        <begin position="186"/>
        <end position="219"/>
    </location>
</feature>
<organism evidence="13 14">
    <name type="scientific">Oedothorax gibbosus</name>
    <dbReference type="NCBI Taxonomy" id="931172"/>
    <lineage>
        <taxon>Eukaryota</taxon>
        <taxon>Metazoa</taxon>
        <taxon>Ecdysozoa</taxon>
        <taxon>Arthropoda</taxon>
        <taxon>Chelicerata</taxon>
        <taxon>Arachnida</taxon>
        <taxon>Araneae</taxon>
        <taxon>Araneomorphae</taxon>
        <taxon>Entelegynae</taxon>
        <taxon>Araneoidea</taxon>
        <taxon>Linyphiidae</taxon>
        <taxon>Erigoninae</taxon>
        <taxon>Oedothorax</taxon>
    </lineage>
</organism>
<dbReference type="SMART" id="SM00248">
    <property type="entry name" value="ANK"/>
    <property type="match status" value="13"/>
</dbReference>
<evidence type="ECO:0000256" key="9">
    <source>
        <dbReference type="ARBA" id="ARBA00023028"/>
    </source>
</evidence>
<name>A0AAV6VBL9_9ARAC</name>
<keyword evidence="8" id="KW-0677">Repeat</keyword>
<keyword evidence="3" id="KW-0268">Exocytosis</keyword>
<evidence type="ECO:0000256" key="12">
    <source>
        <dbReference type="PROSITE-ProRule" id="PRU00023"/>
    </source>
</evidence>
<feature type="repeat" description="ANK" evidence="12">
    <location>
        <begin position="408"/>
        <end position="432"/>
    </location>
</feature>
<dbReference type="GO" id="GO:0006887">
    <property type="term" value="P:exocytosis"/>
    <property type="evidence" value="ECO:0007669"/>
    <property type="project" value="UniProtKB-KW"/>
</dbReference>
<comment type="caution">
    <text evidence="13">The sequence shown here is derived from an EMBL/GenBank/DDBJ whole genome shotgun (WGS) entry which is preliminary data.</text>
</comment>
<keyword evidence="9" id="KW-0638">Presynaptic neurotoxin</keyword>
<dbReference type="EMBL" id="JAFNEN010000113">
    <property type="protein sequence ID" value="KAG8193882.1"/>
    <property type="molecule type" value="Genomic_DNA"/>
</dbReference>
<dbReference type="InterPro" id="IPR002110">
    <property type="entry name" value="Ankyrin_rpt"/>
</dbReference>
<dbReference type="Proteomes" id="UP000827092">
    <property type="component" value="Unassembled WGS sequence"/>
</dbReference>
<evidence type="ECO:0000313" key="13">
    <source>
        <dbReference type="EMBL" id="KAG8193882.1"/>
    </source>
</evidence>
<dbReference type="PANTHER" id="PTHR24173:SF74">
    <property type="entry name" value="ANKYRIN REPEAT DOMAIN-CONTAINING PROTEIN 16"/>
    <property type="match status" value="1"/>
</dbReference>
<dbReference type="PRINTS" id="PR01415">
    <property type="entry name" value="ANKYRIN"/>
</dbReference>
<dbReference type="GO" id="GO:0005576">
    <property type="term" value="C:extracellular region"/>
    <property type="evidence" value="ECO:0007669"/>
    <property type="project" value="UniProtKB-SubCell"/>
</dbReference>
<dbReference type="Pfam" id="PF00023">
    <property type="entry name" value="Ank"/>
    <property type="match status" value="2"/>
</dbReference>
<sequence>MSENNKSNEELTERFLQAVYEGDLDLVEELLAKGADVNCEGELENYRGSASPLGLAAEFGRLEVLRSLLQCPNIDINKRDASECSPLVNASLNGHLEVVEALLATKKVEISAKDSKIGYDSLLFASRRGHVDVVKALLKYPGISVNAKCKHGDTALHLAASDGYLEVVEVLLSVPGILVNEKNDRYGHTPLHLAADFHHSDVVEALLGHPDTDVNVKDKSLQTPLHTSAYHGDLKTIELLLQGGIKANAKANGGYTAAYWAAKQNQQAALQMIVNYLKRVEEHGADVDARKKQVEDITRRKEQAKMAEGQKHASVKGNHPNRQMLLAAKNNDIEKVVDLLKRPETNVNLTDEKGNTPLHLAATNGYVEVAKELLKVKELNINAKNKDKSKLIYPIHPGDDPNRIKLDFGETPLHLAAKNGHVDVVKLLLDHSDIDVNAEDKYSIFPLWLAVDHNKTEIVKALLTHPKINVNKKYVCNDHFTCLHRAVEMGSLEMVNMLLDHPDIDVNVQDKYFRGTALHLAVKRNRSEIIDAIRSTKGINLNIKDKFGYTPLQKREW</sequence>
<evidence type="ECO:0000256" key="11">
    <source>
        <dbReference type="ARBA" id="ARBA00023298"/>
    </source>
</evidence>
<gene>
    <name evidence="13" type="ORF">JTE90_011442</name>
</gene>
<feature type="repeat" description="ANK" evidence="12">
    <location>
        <begin position="220"/>
        <end position="252"/>
    </location>
</feature>
<keyword evidence="7" id="KW-0528">Neurotoxin</keyword>
<evidence type="ECO:0000256" key="4">
    <source>
        <dbReference type="ARBA" id="ARBA00022525"/>
    </source>
</evidence>
<proteinExistence type="predicted"/>
<dbReference type="SUPFAM" id="SSF48403">
    <property type="entry name" value="Ankyrin repeat"/>
    <property type="match status" value="3"/>
</dbReference>
<dbReference type="Gene3D" id="1.25.40.20">
    <property type="entry name" value="Ankyrin repeat-containing domain"/>
    <property type="match status" value="6"/>
</dbReference>
<dbReference type="InterPro" id="IPR036770">
    <property type="entry name" value="Ankyrin_rpt-contain_sf"/>
</dbReference>
<evidence type="ECO:0000256" key="6">
    <source>
        <dbReference type="ARBA" id="ARBA00022656"/>
    </source>
</evidence>
<keyword evidence="11" id="KW-0472">Membrane</keyword>
<dbReference type="PROSITE" id="PS50088">
    <property type="entry name" value="ANK_REPEAT"/>
    <property type="match status" value="5"/>
</dbReference>
<dbReference type="GO" id="GO:0090729">
    <property type="term" value="F:toxin activity"/>
    <property type="evidence" value="ECO:0007669"/>
    <property type="project" value="UniProtKB-KW"/>
</dbReference>
<protein>
    <submittedName>
        <fullName evidence="13">Uncharacterized protein</fullName>
    </submittedName>
</protein>
<keyword evidence="4" id="KW-0964">Secreted</keyword>
<feature type="repeat" description="ANK" evidence="12">
    <location>
        <begin position="151"/>
        <end position="173"/>
    </location>
</feature>
<comment type="subcellular location">
    <subcellularLocation>
        <location evidence="2">Secreted</location>
    </subcellularLocation>
    <subcellularLocation>
        <location evidence="1">Target cell membrane</location>
    </subcellularLocation>
</comment>
<evidence type="ECO:0000256" key="7">
    <source>
        <dbReference type="ARBA" id="ARBA00022699"/>
    </source>
</evidence>
<keyword evidence="6" id="KW-0800">Toxin</keyword>
<reference evidence="13 14" key="1">
    <citation type="journal article" date="2022" name="Nat. Ecol. Evol.">
        <title>A masculinizing supergene underlies an exaggerated male reproductive morph in a spider.</title>
        <authorList>
            <person name="Hendrickx F."/>
            <person name="De Corte Z."/>
            <person name="Sonet G."/>
            <person name="Van Belleghem S.M."/>
            <person name="Kostlbacher S."/>
            <person name="Vangestel C."/>
        </authorList>
    </citation>
    <scope>NUCLEOTIDE SEQUENCE [LARGE SCALE GENOMIC DNA]</scope>
    <source>
        <strain evidence="13">W744_W776</strain>
    </source>
</reference>
<evidence type="ECO:0000256" key="8">
    <source>
        <dbReference type="ARBA" id="ARBA00022737"/>
    </source>
</evidence>
<evidence type="ECO:0000256" key="1">
    <source>
        <dbReference type="ARBA" id="ARBA00004175"/>
    </source>
</evidence>
<dbReference type="AlphaFoldDB" id="A0AAV6VBL9"/>
<dbReference type="PANTHER" id="PTHR24173">
    <property type="entry name" value="ANKYRIN REPEAT CONTAINING"/>
    <property type="match status" value="1"/>
</dbReference>
<evidence type="ECO:0000256" key="3">
    <source>
        <dbReference type="ARBA" id="ARBA00022483"/>
    </source>
</evidence>
<accession>A0AAV6VBL9</accession>
<keyword evidence="10 12" id="KW-0040">ANK repeat</keyword>